<dbReference type="STRING" id="1579316.RC74_07580"/>
<evidence type="ECO:0000313" key="1">
    <source>
        <dbReference type="EMBL" id="AML51139.1"/>
    </source>
</evidence>
<proteinExistence type="predicted"/>
<gene>
    <name evidence="1" type="ORF">RC74_07580</name>
</gene>
<dbReference type="AlphaFoldDB" id="A0A126V0B5"/>
<protein>
    <submittedName>
        <fullName evidence="1">Uncharacterized protein</fullName>
    </submittedName>
</protein>
<accession>A0A126V0B5</accession>
<dbReference type="EMBL" id="CP014327">
    <property type="protein sequence ID" value="AML51139.1"/>
    <property type="molecule type" value="Genomic_DNA"/>
</dbReference>
<evidence type="ECO:0000313" key="2">
    <source>
        <dbReference type="Proteomes" id="UP000070371"/>
    </source>
</evidence>
<reference evidence="1 2" key="1">
    <citation type="submission" date="2016-02" db="EMBL/GenBank/DDBJ databases">
        <title>Complete genome sequence of Halocynthiibacter arcticus PAMC 20958t from arctic marine sediment.</title>
        <authorList>
            <person name="Lee Y.M."/>
            <person name="Baek K."/>
            <person name="Lee H.K."/>
            <person name="Shin S.C."/>
        </authorList>
    </citation>
    <scope>NUCLEOTIDE SEQUENCE [LARGE SCALE GENOMIC DNA]</scope>
    <source>
        <strain evidence="1">PAMC 20958</strain>
    </source>
</reference>
<organism evidence="1 2">
    <name type="scientific">Falsihalocynthiibacter arcticus</name>
    <dbReference type="NCBI Taxonomy" id="1579316"/>
    <lineage>
        <taxon>Bacteria</taxon>
        <taxon>Pseudomonadati</taxon>
        <taxon>Pseudomonadota</taxon>
        <taxon>Alphaproteobacteria</taxon>
        <taxon>Rhodobacterales</taxon>
        <taxon>Roseobacteraceae</taxon>
        <taxon>Falsihalocynthiibacter</taxon>
    </lineage>
</organism>
<sequence>MRDCELAGPFKTNKEIELALHSLNLGNVDMKEADGVTLELLALRLVTLDIRQAGDAVPLKTTMQRRPGQIGPVTV</sequence>
<dbReference type="Proteomes" id="UP000070371">
    <property type="component" value="Chromosome"/>
</dbReference>
<dbReference type="KEGG" id="hat:RC74_07580"/>
<keyword evidence="2" id="KW-1185">Reference proteome</keyword>
<name>A0A126V0B5_9RHOB</name>